<name>A0A928VNF7_9CYAN</name>
<protein>
    <submittedName>
        <fullName evidence="2">DUF4268 domain-containing protein</fullName>
    </submittedName>
</protein>
<dbReference type="Gene3D" id="3.40.1350.10">
    <property type="match status" value="1"/>
</dbReference>
<dbReference type="EMBL" id="JADEXQ010000025">
    <property type="protein sequence ID" value="MBE9029921.1"/>
    <property type="molecule type" value="Genomic_DNA"/>
</dbReference>
<keyword evidence="3" id="KW-1185">Reference proteome</keyword>
<proteinExistence type="predicted"/>
<gene>
    <name evidence="2" type="ORF">IQ266_09300</name>
</gene>
<organism evidence="2 3">
    <name type="scientific">Romeriopsis navalis LEGE 11480</name>
    <dbReference type="NCBI Taxonomy" id="2777977"/>
    <lineage>
        <taxon>Bacteria</taxon>
        <taxon>Bacillati</taxon>
        <taxon>Cyanobacteriota</taxon>
        <taxon>Cyanophyceae</taxon>
        <taxon>Leptolyngbyales</taxon>
        <taxon>Leptolyngbyaceae</taxon>
        <taxon>Romeriopsis</taxon>
        <taxon>Romeriopsis navalis</taxon>
    </lineage>
</organism>
<sequence length="348" mass="40087">MINTSTDNVGLTTLGRLEKIDVREYWKREDSDFTPWLAETSNIQLLSEAIGIELEVEAQEKQVGPFRADILCKDTANDHWVLIENQLERTDHIHLGQLLTYAAGLNAVTIVWIAARFTEEHRAALDWLNEISNEDFNFFGLEIELWKIGKSAVAPKFNIISKPNDWSKSITGAAKSIQSDSLTDAKKLQHDYWSAFRQYAFEHGQRIQPTKALYQNWMNIAIGRSGFILNAIASTWNSQLQSYASHEIRAMLKIDHNQAQLCFDFFHKQQKQLEAEFGEALIWDSLPDRKSCLIYVRKSVDLNNRDDWDTQHAWLTQKLEKLHMIFSGRIKKLDIDSLDSESLTGEEV</sequence>
<dbReference type="GO" id="GO:0003676">
    <property type="term" value="F:nucleic acid binding"/>
    <property type="evidence" value="ECO:0007669"/>
    <property type="project" value="InterPro"/>
</dbReference>
<feature type="domain" description="DUF4268" evidence="1">
    <location>
        <begin position="188"/>
        <end position="328"/>
    </location>
</feature>
<evidence type="ECO:0000313" key="2">
    <source>
        <dbReference type="EMBL" id="MBE9029921.1"/>
    </source>
</evidence>
<dbReference type="Pfam" id="PF14088">
    <property type="entry name" value="DUF4268"/>
    <property type="match status" value="1"/>
</dbReference>
<evidence type="ECO:0000313" key="3">
    <source>
        <dbReference type="Proteomes" id="UP000625316"/>
    </source>
</evidence>
<dbReference type="AlphaFoldDB" id="A0A928VNF7"/>
<comment type="caution">
    <text evidence="2">The sequence shown here is derived from an EMBL/GenBank/DDBJ whole genome shotgun (WGS) entry which is preliminary data.</text>
</comment>
<reference evidence="2" key="1">
    <citation type="submission" date="2020-10" db="EMBL/GenBank/DDBJ databases">
        <authorList>
            <person name="Castelo-Branco R."/>
            <person name="Eusebio N."/>
            <person name="Adriana R."/>
            <person name="Vieira A."/>
            <person name="Brugerolle De Fraissinette N."/>
            <person name="Rezende De Castro R."/>
            <person name="Schneider M.P."/>
            <person name="Vasconcelos V."/>
            <person name="Leao P.N."/>
        </authorList>
    </citation>
    <scope>NUCLEOTIDE SEQUENCE</scope>
    <source>
        <strain evidence="2">LEGE 11480</strain>
    </source>
</reference>
<dbReference type="Proteomes" id="UP000625316">
    <property type="component" value="Unassembled WGS sequence"/>
</dbReference>
<dbReference type="InterPro" id="IPR025364">
    <property type="entry name" value="DUF4268"/>
</dbReference>
<dbReference type="InterPro" id="IPR011856">
    <property type="entry name" value="tRNA_endonuc-like_dom_sf"/>
</dbReference>
<accession>A0A928VNF7</accession>
<evidence type="ECO:0000259" key="1">
    <source>
        <dbReference type="Pfam" id="PF14088"/>
    </source>
</evidence>